<reference evidence="1" key="1">
    <citation type="journal article" date="2020" name="bioRxiv">
        <title>Chromosome-level reference genome of the European wasp spider Argiope bruennichi: a resource for studies on range expansion and evolutionary adaptation.</title>
        <authorList>
            <person name="Sheffer M.M."/>
            <person name="Hoppe A."/>
            <person name="Krehenwinkel H."/>
            <person name="Uhl G."/>
            <person name="Kuss A.W."/>
            <person name="Jensen L."/>
            <person name="Jensen C."/>
            <person name="Gillespie R.G."/>
            <person name="Hoff K.J."/>
            <person name="Prost S."/>
        </authorList>
    </citation>
    <scope>NUCLEOTIDE SEQUENCE</scope>
</reference>
<name>A0A8T0FN36_ARGBR</name>
<evidence type="ECO:0000313" key="1">
    <source>
        <dbReference type="EMBL" id="KAF8790989.1"/>
    </source>
</evidence>
<sequence length="81" mass="9136">MPVVTYTVEDCEEWCQTKSVRKWSARFHACRESLVDDSRPGQANTVITADLVDKVDEVVRSDLRVTLRMLPVKVNVSVGTV</sequence>
<dbReference type="EMBL" id="JABXBU010000011">
    <property type="protein sequence ID" value="KAF8790989.1"/>
    <property type="molecule type" value="Genomic_DNA"/>
</dbReference>
<gene>
    <name evidence="1" type="ORF">HNY73_005927</name>
</gene>
<dbReference type="AlphaFoldDB" id="A0A8T0FN36"/>
<protein>
    <submittedName>
        <fullName evidence="1">Uncharacterized protein</fullName>
    </submittedName>
</protein>
<proteinExistence type="predicted"/>
<dbReference type="Proteomes" id="UP000807504">
    <property type="component" value="Unassembled WGS sequence"/>
</dbReference>
<accession>A0A8T0FN36</accession>
<comment type="caution">
    <text evidence="1">The sequence shown here is derived from an EMBL/GenBank/DDBJ whole genome shotgun (WGS) entry which is preliminary data.</text>
</comment>
<reference evidence="1" key="2">
    <citation type="submission" date="2020-06" db="EMBL/GenBank/DDBJ databases">
        <authorList>
            <person name="Sheffer M."/>
        </authorList>
    </citation>
    <scope>NUCLEOTIDE SEQUENCE</scope>
</reference>
<organism evidence="1 2">
    <name type="scientific">Argiope bruennichi</name>
    <name type="common">Wasp spider</name>
    <name type="synonym">Aranea bruennichi</name>
    <dbReference type="NCBI Taxonomy" id="94029"/>
    <lineage>
        <taxon>Eukaryota</taxon>
        <taxon>Metazoa</taxon>
        <taxon>Ecdysozoa</taxon>
        <taxon>Arthropoda</taxon>
        <taxon>Chelicerata</taxon>
        <taxon>Arachnida</taxon>
        <taxon>Araneae</taxon>
        <taxon>Araneomorphae</taxon>
        <taxon>Entelegynae</taxon>
        <taxon>Araneoidea</taxon>
        <taxon>Araneidae</taxon>
        <taxon>Argiope</taxon>
    </lineage>
</organism>
<evidence type="ECO:0000313" key="2">
    <source>
        <dbReference type="Proteomes" id="UP000807504"/>
    </source>
</evidence>
<keyword evidence="2" id="KW-1185">Reference proteome</keyword>